<dbReference type="KEGG" id="psel:GM415_02780"/>
<protein>
    <submittedName>
        <fullName evidence="1">Uncharacterized protein</fullName>
    </submittedName>
</protein>
<gene>
    <name evidence="1" type="ORF">GM415_02780</name>
</gene>
<dbReference type="EMBL" id="CP046400">
    <property type="protein sequence ID" value="QGY39092.1"/>
    <property type="molecule type" value="Genomic_DNA"/>
</dbReference>
<dbReference type="AlphaFoldDB" id="A0A6I6JFA9"/>
<evidence type="ECO:0000313" key="1">
    <source>
        <dbReference type="EMBL" id="QGY39092.1"/>
    </source>
</evidence>
<proteinExistence type="predicted"/>
<dbReference type="Proteomes" id="UP000428328">
    <property type="component" value="Chromosome"/>
</dbReference>
<dbReference type="RefSeq" id="WP_158946306.1">
    <property type="nucleotide sequence ID" value="NZ_CP046400.1"/>
</dbReference>
<organism evidence="1 2">
    <name type="scientific">Pseudodesulfovibrio cashew</name>
    <dbReference type="NCBI Taxonomy" id="2678688"/>
    <lineage>
        <taxon>Bacteria</taxon>
        <taxon>Pseudomonadati</taxon>
        <taxon>Thermodesulfobacteriota</taxon>
        <taxon>Desulfovibrionia</taxon>
        <taxon>Desulfovibrionales</taxon>
        <taxon>Desulfovibrionaceae</taxon>
    </lineage>
</organism>
<evidence type="ECO:0000313" key="2">
    <source>
        <dbReference type="Proteomes" id="UP000428328"/>
    </source>
</evidence>
<keyword evidence="2" id="KW-1185">Reference proteome</keyword>
<accession>A0A6I6JFA9</accession>
<sequence length="308" mass="34044">MIEYRWNGVGLSAPDDWEVSALERDGFLLEEQGRPRCELKWRNVQGTFSFEKHLKRLQKGHKGVDMRPLESADTPGPWRESLARLAGSGLSAHSFLWRTEVDQGIGAALHNPGTGLAALIQFFLRAESEDALAAEVLASFRDVSAGKTVPWSLFGLAARVPADFLLNTFSFRPGHYAVKYWRPRSGRNAGRAPMGKGPGTSLVFERFAPAGVLLRGTTLETWVRDTLEDPPPESLPMQAGHKESREAVRWTGFAKDSFLRAALRRRVHCQGRVWTTGAGNAILAVRASGSVPLIEETFNTVCESYVLV</sequence>
<name>A0A6I6JFA9_9BACT</name>
<reference evidence="1 2" key="1">
    <citation type="submission" date="2019-11" db="EMBL/GenBank/DDBJ databases">
        <authorList>
            <person name="Zheng R.K."/>
            <person name="Sun C.M."/>
        </authorList>
    </citation>
    <scope>NUCLEOTIDE SEQUENCE [LARGE SCALE GENOMIC DNA]</scope>
    <source>
        <strain evidence="1 2">SRB007</strain>
    </source>
</reference>